<dbReference type="InterPro" id="IPR023214">
    <property type="entry name" value="HAD_sf"/>
</dbReference>
<name>A0ABT9N4F5_9ACTN</name>
<dbReference type="Proteomes" id="UP001240984">
    <property type="component" value="Unassembled WGS sequence"/>
</dbReference>
<dbReference type="InterPro" id="IPR036412">
    <property type="entry name" value="HAD-like_sf"/>
</dbReference>
<dbReference type="Gene3D" id="3.40.50.1000">
    <property type="entry name" value="HAD superfamily/HAD-like"/>
    <property type="match status" value="1"/>
</dbReference>
<evidence type="ECO:0000313" key="1">
    <source>
        <dbReference type="EMBL" id="MDP9798572.1"/>
    </source>
</evidence>
<organism evidence="1 2">
    <name type="scientific">Catenuloplanes nepalensis</name>
    <dbReference type="NCBI Taxonomy" id="587533"/>
    <lineage>
        <taxon>Bacteria</taxon>
        <taxon>Bacillati</taxon>
        <taxon>Actinomycetota</taxon>
        <taxon>Actinomycetes</taxon>
        <taxon>Micromonosporales</taxon>
        <taxon>Micromonosporaceae</taxon>
        <taxon>Catenuloplanes</taxon>
    </lineage>
</organism>
<proteinExistence type="predicted"/>
<comment type="caution">
    <text evidence="1">The sequence shown here is derived from an EMBL/GenBank/DDBJ whole genome shotgun (WGS) entry which is preliminary data.</text>
</comment>
<reference evidence="1 2" key="1">
    <citation type="submission" date="2023-07" db="EMBL/GenBank/DDBJ databases">
        <title>Sequencing the genomes of 1000 actinobacteria strains.</title>
        <authorList>
            <person name="Klenk H.-P."/>
        </authorList>
    </citation>
    <scope>NUCLEOTIDE SEQUENCE [LARGE SCALE GENOMIC DNA]</scope>
    <source>
        <strain evidence="1 2">DSM 44710</strain>
    </source>
</reference>
<accession>A0ABT9N4F5</accession>
<protein>
    <submittedName>
        <fullName evidence="1">Cof subfamily protein (Haloacid dehalogenase superfamily)</fullName>
    </submittedName>
</protein>
<gene>
    <name evidence="1" type="ORF">J2S43_007084</name>
</gene>
<evidence type="ECO:0000313" key="2">
    <source>
        <dbReference type="Proteomes" id="UP001240984"/>
    </source>
</evidence>
<dbReference type="Gene3D" id="3.30.1240.10">
    <property type="match status" value="1"/>
</dbReference>
<dbReference type="EMBL" id="JAUSRA010000001">
    <property type="protein sequence ID" value="MDP9798572.1"/>
    <property type="molecule type" value="Genomic_DNA"/>
</dbReference>
<dbReference type="Pfam" id="PF08282">
    <property type="entry name" value="Hydrolase_3"/>
    <property type="match status" value="1"/>
</dbReference>
<dbReference type="SUPFAM" id="SSF56784">
    <property type="entry name" value="HAD-like"/>
    <property type="match status" value="1"/>
</dbReference>
<dbReference type="PANTHER" id="PTHR10000:SF8">
    <property type="entry name" value="HAD SUPERFAMILY HYDROLASE-LIKE, TYPE 3"/>
    <property type="match status" value="1"/>
</dbReference>
<dbReference type="PANTHER" id="PTHR10000">
    <property type="entry name" value="PHOSPHOSERINE PHOSPHATASE"/>
    <property type="match status" value="1"/>
</dbReference>
<sequence>MAGQTALVSRVGVRAGLPKLIATDLDGTLVRSDETVSDFTHSVLDRVRAAGIPVVGATGRGPRLTELTRNDIRDADFLVMAGGGRVVDQRDVREPIVLRDARLSAADLTRALTLLEEAASGPLLVMVEASDEHDAPLWGDLDPHWRYDRIEQRSRVECLDHDVIKAFARAPHLDVDDLLARAQAVIPPSLASVTQAGLGYVEIAPPGVDKASGLAVVAAHLGVDPADVLVFGDMPNDLPMFRWAGWARVAVTNAHPSVRAAADEITLRNDDDGVAVYLDRLLSA</sequence>
<keyword evidence="2" id="KW-1185">Reference proteome</keyword>